<dbReference type="AlphaFoldDB" id="A0A814YJX3"/>
<protein>
    <submittedName>
        <fullName evidence="6">Uncharacterized protein</fullName>
    </submittedName>
</protein>
<reference evidence="6" key="1">
    <citation type="submission" date="2021-02" db="EMBL/GenBank/DDBJ databases">
        <authorList>
            <person name="Nowell W R."/>
        </authorList>
    </citation>
    <scope>NUCLEOTIDE SEQUENCE</scope>
</reference>
<accession>A0A814YJX3</accession>
<keyword evidence="5" id="KW-0460">Magnesium</keyword>
<dbReference type="GO" id="GO:0046872">
    <property type="term" value="F:metal ion binding"/>
    <property type="evidence" value="ECO:0007669"/>
    <property type="project" value="UniProtKB-KW"/>
</dbReference>
<keyword evidence="3" id="KW-0479">Metal-binding</keyword>
<evidence type="ECO:0000256" key="2">
    <source>
        <dbReference type="ARBA" id="ARBA00008541"/>
    </source>
</evidence>
<dbReference type="Gene3D" id="3.80.10.10">
    <property type="entry name" value="Ribonuclease Inhibitor"/>
    <property type="match status" value="1"/>
</dbReference>
<keyword evidence="4" id="KW-0378">Hydrolase</keyword>
<dbReference type="InterPro" id="IPR006384">
    <property type="entry name" value="HAD_hydro_PyrdxlP_Pase-like"/>
</dbReference>
<dbReference type="PANTHER" id="PTHR20889">
    <property type="entry name" value="PHOSPHATASE, ORPHAN 1, 2"/>
    <property type="match status" value="1"/>
</dbReference>
<organism evidence="6 8">
    <name type="scientific">Rotaria sordida</name>
    <dbReference type="NCBI Taxonomy" id="392033"/>
    <lineage>
        <taxon>Eukaryota</taxon>
        <taxon>Metazoa</taxon>
        <taxon>Spiralia</taxon>
        <taxon>Gnathifera</taxon>
        <taxon>Rotifera</taxon>
        <taxon>Eurotatoria</taxon>
        <taxon>Bdelloidea</taxon>
        <taxon>Philodinida</taxon>
        <taxon>Philodinidae</taxon>
        <taxon>Rotaria</taxon>
    </lineage>
</organism>
<dbReference type="GO" id="GO:0016791">
    <property type="term" value="F:phosphatase activity"/>
    <property type="evidence" value="ECO:0007669"/>
    <property type="project" value="InterPro"/>
</dbReference>
<comment type="caution">
    <text evidence="6">The sequence shown here is derived from an EMBL/GenBank/DDBJ whole genome shotgun (WGS) entry which is preliminary data.</text>
</comment>
<dbReference type="InterPro" id="IPR023214">
    <property type="entry name" value="HAD_sf"/>
</dbReference>
<comment type="cofactor">
    <cofactor evidence="1">
        <name>Mg(2+)</name>
        <dbReference type="ChEBI" id="CHEBI:18420"/>
    </cofactor>
</comment>
<dbReference type="PANTHER" id="PTHR20889:SF12">
    <property type="entry name" value="LP01149P"/>
    <property type="match status" value="1"/>
</dbReference>
<name>A0A814YJX3_9BILA</name>
<evidence type="ECO:0000256" key="4">
    <source>
        <dbReference type="ARBA" id="ARBA00022801"/>
    </source>
</evidence>
<evidence type="ECO:0000313" key="8">
    <source>
        <dbReference type="Proteomes" id="UP000663864"/>
    </source>
</evidence>
<proteinExistence type="inferred from homology"/>
<dbReference type="InterPro" id="IPR032675">
    <property type="entry name" value="LRR_dom_sf"/>
</dbReference>
<comment type="similarity">
    <text evidence="2">Belongs to the HAD-like hydrolase superfamily. PHOSPHO family.</text>
</comment>
<dbReference type="Proteomes" id="UP000663889">
    <property type="component" value="Unassembled WGS sequence"/>
</dbReference>
<evidence type="ECO:0000256" key="1">
    <source>
        <dbReference type="ARBA" id="ARBA00001946"/>
    </source>
</evidence>
<dbReference type="Pfam" id="PF06888">
    <property type="entry name" value="Put_Phosphatase"/>
    <property type="match status" value="1"/>
</dbReference>
<evidence type="ECO:0000256" key="5">
    <source>
        <dbReference type="ARBA" id="ARBA00022842"/>
    </source>
</evidence>
<evidence type="ECO:0000313" key="6">
    <source>
        <dbReference type="EMBL" id="CAF1230515.1"/>
    </source>
</evidence>
<dbReference type="Proteomes" id="UP000663864">
    <property type="component" value="Unassembled WGS sequence"/>
</dbReference>
<dbReference type="EMBL" id="CAJNOT010001648">
    <property type="protein sequence ID" value="CAF1230515.1"/>
    <property type="molecule type" value="Genomic_DNA"/>
</dbReference>
<dbReference type="InterPro" id="IPR016965">
    <property type="entry name" value="Pase_PHOSPHO-typ"/>
</dbReference>
<dbReference type="InterPro" id="IPR036412">
    <property type="entry name" value="HAD-like_sf"/>
</dbReference>
<evidence type="ECO:0000313" key="7">
    <source>
        <dbReference type="EMBL" id="CAF1345372.1"/>
    </source>
</evidence>
<dbReference type="EMBL" id="CAJNOU010002736">
    <property type="protein sequence ID" value="CAF1345372.1"/>
    <property type="molecule type" value="Genomic_DNA"/>
</dbReference>
<sequence>MNSKLNMFIFDFDETLSVRSSAIPIEELAYDKQKLNLDDINNRYEKLHHCWNIRMNEVHECLAQQGIQTEQLIETFRTIELSPGVNELFHNIFINNGRIVVMSNACDLVIKECLHAQNLLQYVYKIESNPVRQIYPIIIIDEYEKPLQTICKICEPNLCKGSIIDKYRDKNKYDQIIFIGDGDNDVCAALHLNKNDIAFAKYDEKDNTKIYPILSSSSTITYRQFWNSLNIVWNKYDRKRVQEIGPDRACAEWLLRCGGSVRFKNWGTFISNNNALPTGAPGQFKIEEIRAIKACITSEGFAYLDGLTDLKKIHLEKCDQINDSSIARCNKIKDTLESITLIDLIQISENGLAYLAGLTNLKHIILTHLPSVKHREAVLKLLKNELPRCTINYDDKHPSSKELKEK</sequence>
<dbReference type="Gene3D" id="3.90.1470.20">
    <property type="match status" value="1"/>
</dbReference>
<evidence type="ECO:0000256" key="3">
    <source>
        <dbReference type="ARBA" id="ARBA00022723"/>
    </source>
</evidence>
<dbReference type="SUPFAM" id="SSF56784">
    <property type="entry name" value="HAD-like"/>
    <property type="match status" value="1"/>
</dbReference>
<dbReference type="Gene3D" id="3.40.50.1000">
    <property type="entry name" value="HAD superfamily/HAD-like"/>
    <property type="match status" value="1"/>
</dbReference>
<dbReference type="NCBIfam" id="TIGR01489">
    <property type="entry name" value="DKMTPPase-SF"/>
    <property type="match status" value="1"/>
</dbReference>
<dbReference type="SUPFAM" id="SSF52047">
    <property type="entry name" value="RNI-like"/>
    <property type="match status" value="1"/>
</dbReference>
<gene>
    <name evidence="7" type="ORF">SEV965_LOCUS28568</name>
    <name evidence="6" type="ORF">ZHD862_LOCUS24344</name>
</gene>